<reference evidence="2" key="1">
    <citation type="submission" date="2021-02" db="EMBL/GenBank/DDBJ databases">
        <authorList>
            <person name="Nowell W R."/>
        </authorList>
    </citation>
    <scope>NUCLEOTIDE SEQUENCE</scope>
</reference>
<evidence type="ECO:0000313" key="3">
    <source>
        <dbReference type="EMBL" id="CAF1671805.1"/>
    </source>
</evidence>
<evidence type="ECO:0000313" key="5">
    <source>
        <dbReference type="Proteomes" id="UP000663870"/>
    </source>
</evidence>
<evidence type="ECO:0000256" key="1">
    <source>
        <dbReference type="SAM" id="Coils"/>
    </source>
</evidence>
<dbReference type="AlphaFoldDB" id="A0A815WZH6"/>
<organism evidence="2 4">
    <name type="scientific">Rotaria sordida</name>
    <dbReference type="NCBI Taxonomy" id="392033"/>
    <lineage>
        <taxon>Eukaryota</taxon>
        <taxon>Metazoa</taxon>
        <taxon>Spiralia</taxon>
        <taxon>Gnathifera</taxon>
        <taxon>Rotifera</taxon>
        <taxon>Eurotatoria</taxon>
        <taxon>Bdelloidea</taxon>
        <taxon>Philodinida</taxon>
        <taxon>Philodinidae</taxon>
        <taxon>Rotaria</taxon>
    </lineage>
</organism>
<evidence type="ECO:0000313" key="2">
    <source>
        <dbReference type="EMBL" id="CAF1547278.1"/>
    </source>
</evidence>
<keyword evidence="5" id="KW-1185">Reference proteome</keyword>
<keyword evidence="1" id="KW-0175">Coiled coil</keyword>
<comment type="caution">
    <text evidence="2">The sequence shown here is derived from an EMBL/GenBank/DDBJ whole genome shotgun (WGS) entry which is preliminary data.</text>
</comment>
<accession>A0A815WZH6</accession>
<dbReference type="Proteomes" id="UP000663870">
    <property type="component" value="Unassembled WGS sequence"/>
</dbReference>
<gene>
    <name evidence="3" type="ORF">JXQ802_LOCUS57712</name>
    <name evidence="2" type="ORF">PYM288_LOCUS41111</name>
</gene>
<dbReference type="EMBL" id="CAJNOL010015470">
    <property type="protein sequence ID" value="CAF1671805.1"/>
    <property type="molecule type" value="Genomic_DNA"/>
</dbReference>
<feature type="coiled-coil region" evidence="1">
    <location>
        <begin position="22"/>
        <end position="66"/>
    </location>
</feature>
<proteinExistence type="predicted"/>
<dbReference type="Proteomes" id="UP000663854">
    <property type="component" value="Unassembled WGS sequence"/>
</dbReference>
<name>A0A815WZH6_9BILA</name>
<protein>
    <submittedName>
        <fullName evidence="2">Uncharacterized protein</fullName>
    </submittedName>
</protein>
<evidence type="ECO:0000313" key="4">
    <source>
        <dbReference type="Proteomes" id="UP000663854"/>
    </source>
</evidence>
<dbReference type="EMBL" id="CAJNOH010013580">
    <property type="protein sequence ID" value="CAF1547278.1"/>
    <property type="molecule type" value="Genomic_DNA"/>
</dbReference>
<sequence length="151" mass="17533">VPTNIDILRAVQQSAALYKEEAMKMKALAMAQQEENEQLQQMETEKKKLSEQEQELMLKYKKLQSEHKTTQLLLDEGNQRIESSLKKEDFNDLHAAYALNKSGIEKLKVVDEEMTKIMEDVSAIQQKHVQAEREKPNKKCKFTVEPVLTRD</sequence>
<feature type="non-terminal residue" evidence="2">
    <location>
        <position position="1"/>
    </location>
</feature>